<evidence type="ECO:0000313" key="2">
    <source>
        <dbReference type="EMBL" id="EIC02993.1"/>
    </source>
</evidence>
<feature type="transmembrane region" description="Helical" evidence="1">
    <location>
        <begin position="60"/>
        <end position="79"/>
    </location>
</feature>
<organism evidence="2 3">
    <name type="scientific">Treponema saccharophilum DSM 2985</name>
    <dbReference type="NCBI Taxonomy" id="907348"/>
    <lineage>
        <taxon>Bacteria</taxon>
        <taxon>Pseudomonadati</taxon>
        <taxon>Spirochaetota</taxon>
        <taxon>Spirochaetia</taxon>
        <taxon>Spirochaetales</taxon>
        <taxon>Treponemataceae</taxon>
        <taxon>Treponema</taxon>
    </lineage>
</organism>
<gene>
    <name evidence="2" type="ORF">TresaDRAFT_2744</name>
</gene>
<sequence length="235" mass="26461">MNIYILFALCFLPVIALFAIFSIVTKDHPVFRYAISCAFGIATVAPASFIQFLTLKIPTFSSPSFFSILITAILFNGFIEESFKLAFILLIPKKRMTLQSFLCASILLGCASGSLETAIYLMNSLQKIALIPGTEHALRMIFTRMFSAQAIHAFCAGLSGIFVWSCQKEIHHLIIVIIAITMHGLYNFFIAFSQEFRWFAMIAILLAAIECRIWYKTVKNEEISQNSQKLLDITN</sequence>
<dbReference type="EMBL" id="AGRW01000026">
    <property type="protein sequence ID" value="EIC02993.1"/>
    <property type="molecule type" value="Genomic_DNA"/>
</dbReference>
<feature type="transmembrane region" description="Helical" evidence="1">
    <location>
        <begin position="141"/>
        <end position="166"/>
    </location>
</feature>
<feature type="transmembrane region" description="Helical" evidence="1">
    <location>
        <begin position="198"/>
        <end position="215"/>
    </location>
</feature>
<keyword evidence="1" id="KW-0472">Membrane</keyword>
<feature type="transmembrane region" description="Helical" evidence="1">
    <location>
        <begin position="173"/>
        <end position="192"/>
    </location>
</feature>
<feature type="transmembrane region" description="Helical" evidence="1">
    <location>
        <begin position="6"/>
        <end position="24"/>
    </location>
</feature>
<dbReference type="PATRIC" id="fig|907348.3.peg.201"/>
<dbReference type="Proteomes" id="UP000003571">
    <property type="component" value="Unassembled WGS sequence"/>
</dbReference>
<feature type="transmembrane region" description="Helical" evidence="1">
    <location>
        <begin position="31"/>
        <end position="54"/>
    </location>
</feature>
<dbReference type="InterPro" id="IPR026898">
    <property type="entry name" value="PrsW"/>
</dbReference>
<evidence type="ECO:0000256" key="1">
    <source>
        <dbReference type="SAM" id="Phobius"/>
    </source>
</evidence>
<dbReference type="RefSeq" id="WP_002701998.1">
    <property type="nucleotide sequence ID" value="NZ_AGRW01000026.1"/>
</dbReference>
<dbReference type="Pfam" id="PF13367">
    <property type="entry name" value="PrsW-protease"/>
    <property type="match status" value="1"/>
</dbReference>
<dbReference type="AlphaFoldDB" id="H7EHD8"/>
<proteinExistence type="predicted"/>
<protein>
    <recommendedName>
        <fullName evidence="4">Protease PrsW</fullName>
    </recommendedName>
</protein>
<dbReference type="GO" id="GO:0008233">
    <property type="term" value="F:peptidase activity"/>
    <property type="evidence" value="ECO:0007669"/>
    <property type="project" value="InterPro"/>
</dbReference>
<keyword evidence="1" id="KW-0812">Transmembrane</keyword>
<accession>H7EHD8</accession>
<reference evidence="2 3" key="1">
    <citation type="submission" date="2011-09" db="EMBL/GenBank/DDBJ databases">
        <title>The draft genome of Treponema saccharophilum DSM 2985.</title>
        <authorList>
            <consortium name="US DOE Joint Genome Institute (JGI-PGF)"/>
            <person name="Lucas S."/>
            <person name="Copeland A."/>
            <person name="Lapidus A."/>
            <person name="Glavina del Rio T."/>
            <person name="Dalin E."/>
            <person name="Tice H."/>
            <person name="Bruce D."/>
            <person name="Goodwin L."/>
            <person name="Pitluck S."/>
            <person name="Peters L."/>
            <person name="Kyrpides N."/>
            <person name="Mavromatis K."/>
            <person name="Ivanova N."/>
            <person name="Markowitz V."/>
            <person name="Cheng J.-F."/>
            <person name="Hugenholtz P."/>
            <person name="Woyke T."/>
            <person name="Wu D."/>
            <person name="Gronow S."/>
            <person name="Wellnitz S."/>
            <person name="Brambilla E."/>
            <person name="Klenk H.-P."/>
            <person name="Eisen J.A."/>
        </authorList>
    </citation>
    <scope>NUCLEOTIDE SEQUENCE [LARGE SCALE GENOMIC DNA]</scope>
    <source>
        <strain evidence="2 3">DSM 2985</strain>
    </source>
</reference>
<evidence type="ECO:0000313" key="3">
    <source>
        <dbReference type="Proteomes" id="UP000003571"/>
    </source>
</evidence>
<keyword evidence="3" id="KW-1185">Reference proteome</keyword>
<dbReference type="eggNOG" id="ENOG50300VH">
    <property type="taxonomic scope" value="Bacteria"/>
</dbReference>
<feature type="transmembrane region" description="Helical" evidence="1">
    <location>
        <begin position="100"/>
        <end position="121"/>
    </location>
</feature>
<evidence type="ECO:0008006" key="4">
    <source>
        <dbReference type="Google" id="ProtNLM"/>
    </source>
</evidence>
<dbReference type="OrthoDB" id="358214at2"/>
<keyword evidence="1" id="KW-1133">Transmembrane helix</keyword>
<comment type="caution">
    <text evidence="2">The sequence shown here is derived from an EMBL/GenBank/DDBJ whole genome shotgun (WGS) entry which is preliminary data.</text>
</comment>
<name>H7EHD8_9SPIR</name>